<evidence type="ECO:0000256" key="1">
    <source>
        <dbReference type="ARBA" id="ARBA00004196"/>
    </source>
</evidence>
<dbReference type="InterPro" id="IPR058625">
    <property type="entry name" value="MdtA-like_BSH"/>
</dbReference>
<evidence type="ECO:0000256" key="2">
    <source>
        <dbReference type="SAM" id="Coils"/>
    </source>
</evidence>
<dbReference type="Proteomes" id="UP000826300">
    <property type="component" value="Chromosome"/>
</dbReference>
<sequence length="372" mass="38968">MNAQTDLTKEAAAAISAPDGTASPAKPKRRIGRTALMLAVPVVLALGGGVYWVTSGRYETTENAALHQARITVASDLSGRVVRLAVHDNQPVKAGDLLFQVDPEPWQLALSDAQVAVESARLTVEQLKVAYDQAQAQARVAAENAAYAQDELNRQKELTAKGVASTTALEDAQHAANLASEQAEVANKAVANALAALGDPTQAVDSHPKVRAALVALDKAKYNLGLTEVHAPENGIVYQASSFREGQMVTAGSPLFTLVANRDAWVEANFKETQLTGIAVGQPAEIVFDVRPDERFSGTVEAIGAGTGAEFSLLPAQNATGNWVKVTQRVPVRIKLDDPAAAADLSSGMSATVDVDTGRGMSLSDLAGLVKS</sequence>
<dbReference type="GO" id="GO:0030313">
    <property type="term" value="C:cell envelope"/>
    <property type="evidence" value="ECO:0007669"/>
    <property type="project" value="UniProtKB-SubCell"/>
</dbReference>
<organism evidence="7 8">
    <name type="scientific">Neotabrizicola shimadae</name>
    <dbReference type="NCBI Taxonomy" id="2807096"/>
    <lineage>
        <taxon>Bacteria</taxon>
        <taxon>Pseudomonadati</taxon>
        <taxon>Pseudomonadota</taxon>
        <taxon>Alphaproteobacteria</taxon>
        <taxon>Rhodobacterales</taxon>
        <taxon>Paracoccaceae</taxon>
        <taxon>Neotabrizicola</taxon>
    </lineage>
</organism>
<dbReference type="Gene3D" id="1.10.287.470">
    <property type="entry name" value="Helix hairpin bin"/>
    <property type="match status" value="1"/>
</dbReference>
<dbReference type="PANTHER" id="PTHR30386:SF19">
    <property type="entry name" value="MULTIDRUG EXPORT PROTEIN EMRA-RELATED"/>
    <property type="match status" value="1"/>
</dbReference>
<evidence type="ECO:0000259" key="6">
    <source>
        <dbReference type="Pfam" id="PF25963"/>
    </source>
</evidence>
<proteinExistence type="predicted"/>
<dbReference type="EMBL" id="CP069370">
    <property type="protein sequence ID" value="QYZ69974.1"/>
    <property type="molecule type" value="Genomic_DNA"/>
</dbReference>
<dbReference type="Pfam" id="PF25963">
    <property type="entry name" value="Beta-barrel_AAEA"/>
    <property type="match status" value="1"/>
</dbReference>
<keyword evidence="2" id="KW-0175">Coiled coil</keyword>
<dbReference type="PANTHER" id="PTHR30386">
    <property type="entry name" value="MEMBRANE FUSION SUBUNIT OF EMRAB-TOLC MULTIDRUG EFFLUX PUMP"/>
    <property type="match status" value="1"/>
</dbReference>
<name>A0A8G1EDZ9_9RHOB</name>
<feature type="transmembrane region" description="Helical" evidence="4">
    <location>
        <begin position="35"/>
        <end position="53"/>
    </location>
</feature>
<gene>
    <name evidence="7" type="ORF">JO391_00045</name>
</gene>
<evidence type="ECO:0000256" key="3">
    <source>
        <dbReference type="SAM" id="MobiDB-lite"/>
    </source>
</evidence>
<feature type="region of interest" description="Disordered" evidence="3">
    <location>
        <begin position="1"/>
        <end position="28"/>
    </location>
</feature>
<accession>A0A8G1EDZ9</accession>
<reference evidence="7" key="1">
    <citation type="submission" date="2021-02" db="EMBL/GenBank/DDBJ databases">
        <title>Rhodobacter shimadae sp. nov., an aerobic anoxygenic phototrophic bacterium isolated from a hot spring.</title>
        <authorList>
            <person name="Muramatsu S."/>
            <person name="Haruta S."/>
            <person name="Hirose S."/>
            <person name="Hanada S."/>
        </authorList>
    </citation>
    <scope>NUCLEOTIDE SEQUENCE</scope>
    <source>
        <strain evidence="7">N10</strain>
    </source>
</reference>
<dbReference type="KEGG" id="nsm:JO391_00045"/>
<keyword evidence="4" id="KW-0472">Membrane</keyword>
<evidence type="ECO:0000313" key="7">
    <source>
        <dbReference type="EMBL" id="QYZ69974.1"/>
    </source>
</evidence>
<feature type="domain" description="Multidrug resistance protein MdtA-like barrel-sandwich hybrid" evidence="5">
    <location>
        <begin position="71"/>
        <end position="259"/>
    </location>
</feature>
<dbReference type="Gene3D" id="2.40.50.100">
    <property type="match status" value="1"/>
</dbReference>
<evidence type="ECO:0000256" key="4">
    <source>
        <dbReference type="SAM" id="Phobius"/>
    </source>
</evidence>
<keyword evidence="8" id="KW-1185">Reference proteome</keyword>
<dbReference type="InterPro" id="IPR058634">
    <property type="entry name" value="AaeA-lik-b-barrel"/>
</dbReference>
<feature type="coiled-coil region" evidence="2">
    <location>
        <begin position="117"/>
        <end position="144"/>
    </location>
</feature>
<dbReference type="GO" id="GO:0055085">
    <property type="term" value="P:transmembrane transport"/>
    <property type="evidence" value="ECO:0007669"/>
    <property type="project" value="InterPro"/>
</dbReference>
<dbReference type="InterPro" id="IPR050739">
    <property type="entry name" value="MFP"/>
</dbReference>
<keyword evidence="4" id="KW-0812">Transmembrane</keyword>
<feature type="domain" description="p-hydroxybenzoic acid efflux pump subunit AaeA-like beta-barrel" evidence="6">
    <location>
        <begin position="266"/>
        <end position="355"/>
    </location>
</feature>
<dbReference type="SUPFAM" id="SSF111369">
    <property type="entry name" value="HlyD-like secretion proteins"/>
    <property type="match status" value="2"/>
</dbReference>
<comment type="subcellular location">
    <subcellularLocation>
        <location evidence="1">Cell envelope</location>
    </subcellularLocation>
</comment>
<dbReference type="RefSeq" id="WP_220662190.1">
    <property type="nucleotide sequence ID" value="NZ_CP069370.1"/>
</dbReference>
<dbReference type="Gene3D" id="2.40.30.170">
    <property type="match status" value="1"/>
</dbReference>
<evidence type="ECO:0000259" key="5">
    <source>
        <dbReference type="Pfam" id="PF25917"/>
    </source>
</evidence>
<evidence type="ECO:0000313" key="8">
    <source>
        <dbReference type="Proteomes" id="UP000826300"/>
    </source>
</evidence>
<dbReference type="Pfam" id="PF25917">
    <property type="entry name" value="BSH_RND"/>
    <property type="match status" value="1"/>
</dbReference>
<keyword evidence="4" id="KW-1133">Transmembrane helix</keyword>
<dbReference type="AlphaFoldDB" id="A0A8G1EDZ9"/>
<protein>
    <submittedName>
        <fullName evidence="7">HlyD family secretion protein</fullName>
    </submittedName>
</protein>